<evidence type="ECO:0000313" key="5">
    <source>
        <dbReference type="Proteomes" id="UP000774617"/>
    </source>
</evidence>
<keyword evidence="1" id="KW-0433">Leucine-rich repeat</keyword>
<comment type="caution">
    <text evidence="4">The sequence shown here is derived from an EMBL/GenBank/DDBJ whole genome shotgun (WGS) entry which is preliminary data.</text>
</comment>
<feature type="domain" description="CAP-Gly" evidence="3">
    <location>
        <begin position="24"/>
        <end position="70"/>
    </location>
</feature>
<dbReference type="EMBL" id="JAGTJR010000009">
    <property type="protein sequence ID" value="KAH7054455.1"/>
    <property type="molecule type" value="Genomic_DNA"/>
</dbReference>
<dbReference type="SUPFAM" id="SSF52058">
    <property type="entry name" value="L domain-like"/>
    <property type="match status" value="1"/>
</dbReference>
<keyword evidence="5" id="KW-1185">Reference proteome</keyword>
<dbReference type="SUPFAM" id="SSF74924">
    <property type="entry name" value="Cap-Gly domain"/>
    <property type="match status" value="1"/>
</dbReference>
<dbReference type="Pfam" id="PF01302">
    <property type="entry name" value="CAP_GLY"/>
    <property type="match status" value="1"/>
</dbReference>
<dbReference type="Gene3D" id="3.80.10.10">
    <property type="entry name" value="Ribonuclease Inhibitor"/>
    <property type="match status" value="2"/>
</dbReference>
<evidence type="ECO:0000313" key="4">
    <source>
        <dbReference type="EMBL" id="KAH7054455.1"/>
    </source>
</evidence>
<dbReference type="Proteomes" id="UP000774617">
    <property type="component" value="Unassembled WGS sequence"/>
</dbReference>
<dbReference type="PANTHER" id="PTHR45712">
    <property type="entry name" value="AGAP008170-PA"/>
    <property type="match status" value="1"/>
</dbReference>
<organism evidence="4 5">
    <name type="scientific">Macrophomina phaseolina</name>
    <dbReference type="NCBI Taxonomy" id="35725"/>
    <lineage>
        <taxon>Eukaryota</taxon>
        <taxon>Fungi</taxon>
        <taxon>Dikarya</taxon>
        <taxon>Ascomycota</taxon>
        <taxon>Pezizomycotina</taxon>
        <taxon>Dothideomycetes</taxon>
        <taxon>Dothideomycetes incertae sedis</taxon>
        <taxon>Botryosphaeriales</taxon>
        <taxon>Botryosphaeriaceae</taxon>
        <taxon>Macrophomina</taxon>
    </lineage>
</organism>
<dbReference type="PROSITE" id="PS00845">
    <property type="entry name" value="CAP_GLY_1"/>
    <property type="match status" value="1"/>
</dbReference>
<protein>
    <recommendedName>
        <fullName evidence="3">CAP-Gly domain-containing protein</fullName>
    </recommendedName>
</protein>
<dbReference type="Gene3D" id="2.30.30.190">
    <property type="entry name" value="CAP Gly-rich-like domain"/>
    <property type="match status" value="1"/>
</dbReference>
<gene>
    <name evidence="4" type="ORF">B0J12DRAFT_570924</name>
</gene>
<evidence type="ECO:0000256" key="1">
    <source>
        <dbReference type="ARBA" id="ARBA00022614"/>
    </source>
</evidence>
<dbReference type="InterPro" id="IPR000938">
    <property type="entry name" value="CAP-Gly_domain"/>
</dbReference>
<dbReference type="InterPro" id="IPR036859">
    <property type="entry name" value="CAP-Gly_dom_sf"/>
</dbReference>
<evidence type="ECO:0000256" key="2">
    <source>
        <dbReference type="ARBA" id="ARBA00022737"/>
    </source>
</evidence>
<dbReference type="InterPro" id="IPR050333">
    <property type="entry name" value="SLRP"/>
</dbReference>
<evidence type="ECO:0000259" key="3">
    <source>
        <dbReference type="PROSITE" id="PS50245"/>
    </source>
</evidence>
<sequence length="605" mass="66831">MAAAFYPGKRLSFNGDLCTVRYVGQVQGTKGEWLGVEWDDPTRGKHDGSHAGVRYFECRRIHPTAGSFVRPTRPSDPPLSYVDALKTKYASEPVEDAGVSNIPIVVIGKAPEHVPVNSSGKVIMISGKEAEEVGFDKIRKKLANLKELRIVLVDTMCVARPLSPLLEQAAAEGNGPVPVDKLTDVKDVSPKVQELDLSRNLFEEWREIASICVQLDNLKQLRADGNRLRDVQLDVDLASAFTKVTTLGLEDTLLRWEEVATICSAFPSLTALTLTNNAFTRLGDAQLPASVTNLVLEKNGFRWLSDLRCLAKLPNLKSLRLKNNSIIDIAEPGCVADEPLVFSASVTDVDLAHNDIDQWRFIDGLNSVFPGLTSLRISSNPLFHGLQAADGKTLTTDDGYMLTIARLGSLKVMNFSTISEKERLNAETYYLSQIAAEVSNAPESQETSILASHRRYSELCAEYGEPTFVRQDANAVKPNSLAARLINFTFYAGESVWRELEAKGKEVKEFSVELPRGFAVYSMLGVVGKRLDLPPLKLRLFWETGDWVPVGEEGVADIEEWDSSDEEDVGAEKQSVVREVEWVAGTKMVGTWVEGMTARVRVELE</sequence>
<keyword evidence="2" id="KW-0677">Repeat</keyword>
<name>A0ABQ8GFS8_9PEZI</name>
<accession>A0ABQ8GFS8</accession>
<dbReference type="PANTHER" id="PTHR45712:SF22">
    <property type="entry name" value="INSULIN-LIKE GROWTH FACTOR-BINDING PROTEIN COMPLEX ACID LABILE SUBUNIT"/>
    <property type="match status" value="1"/>
</dbReference>
<dbReference type="SMART" id="SM01052">
    <property type="entry name" value="CAP_GLY"/>
    <property type="match status" value="1"/>
</dbReference>
<reference evidence="4 5" key="1">
    <citation type="journal article" date="2021" name="Nat. Commun.">
        <title>Genetic determinants of endophytism in the Arabidopsis root mycobiome.</title>
        <authorList>
            <person name="Mesny F."/>
            <person name="Miyauchi S."/>
            <person name="Thiergart T."/>
            <person name="Pickel B."/>
            <person name="Atanasova L."/>
            <person name="Karlsson M."/>
            <person name="Huettel B."/>
            <person name="Barry K.W."/>
            <person name="Haridas S."/>
            <person name="Chen C."/>
            <person name="Bauer D."/>
            <person name="Andreopoulos W."/>
            <person name="Pangilinan J."/>
            <person name="LaButti K."/>
            <person name="Riley R."/>
            <person name="Lipzen A."/>
            <person name="Clum A."/>
            <person name="Drula E."/>
            <person name="Henrissat B."/>
            <person name="Kohler A."/>
            <person name="Grigoriev I.V."/>
            <person name="Martin F.M."/>
            <person name="Hacquard S."/>
        </authorList>
    </citation>
    <scope>NUCLEOTIDE SEQUENCE [LARGE SCALE GENOMIC DNA]</scope>
    <source>
        <strain evidence="4 5">MPI-SDFR-AT-0080</strain>
    </source>
</reference>
<proteinExistence type="predicted"/>
<dbReference type="PROSITE" id="PS50245">
    <property type="entry name" value="CAP_GLY_2"/>
    <property type="match status" value="1"/>
</dbReference>
<dbReference type="InterPro" id="IPR032675">
    <property type="entry name" value="LRR_dom_sf"/>
</dbReference>